<name>A0A133Y2B5_9LACT</name>
<dbReference type="InterPro" id="IPR011251">
    <property type="entry name" value="Luciferase-like_dom"/>
</dbReference>
<dbReference type="PANTHER" id="PTHR30137:SF6">
    <property type="entry name" value="LUCIFERASE-LIKE MONOOXYGENASE"/>
    <property type="match status" value="1"/>
</dbReference>
<evidence type="ECO:0000259" key="2">
    <source>
        <dbReference type="Pfam" id="PF00296"/>
    </source>
</evidence>
<dbReference type="EMBL" id="LSCQ01000027">
    <property type="protein sequence ID" value="KXB37311.1"/>
    <property type="molecule type" value="Genomic_DNA"/>
</dbReference>
<dbReference type="RefSeq" id="WP_060936615.1">
    <property type="nucleotide sequence ID" value="NZ_JASOZP010000003.1"/>
</dbReference>
<dbReference type="InterPro" id="IPR050766">
    <property type="entry name" value="Bact_Lucif_Oxidored"/>
</dbReference>
<dbReference type="Gene3D" id="3.20.20.30">
    <property type="entry name" value="Luciferase-like domain"/>
    <property type="match status" value="1"/>
</dbReference>
<dbReference type="GO" id="GO:0016705">
    <property type="term" value="F:oxidoreductase activity, acting on paired donors, with incorporation or reduction of molecular oxygen"/>
    <property type="evidence" value="ECO:0007669"/>
    <property type="project" value="InterPro"/>
</dbReference>
<dbReference type="OrthoDB" id="9780518at2"/>
<gene>
    <name evidence="3" type="ORF">HMPREF3187_00577</name>
</gene>
<dbReference type="STRING" id="87541.AWM71_01565"/>
<protein>
    <submittedName>
        <fullName evidence="3">Luciferase family oxidoreductase, FMN-dependent, PP_0088 family</fullName>
    </submittedName>
</protein>
<accession>A0A133Y2B5</accession>
<evidence type="ECO:0000313" key="4">
    <source>
        <dbReference type="Proteomes" id="UP000070422"/>
    </source>
</evidence>
<dbReference type="NCBIfam" id="TIGR03558">
    <property type="entry name" value="oxido_grp_1"/>
    <property type="match status" value="1"/>
</dbReference>
<dbReference type="AlphaFoldDB" id="A0A133Y2B5"/>
<evidence type="ECO:0000256" key="1">
    <source>
        <dbReference type="ARBA" id="ARBA00007789"/>
    </source>
</evidence>
<dbReference type="SUPFAM" id="SSF51679">
    <property type="entry name" value="Bacterial luciferase-like"/>
    <property type="match status" value="1"/>
</dbReference>
<dbReference type="CDD" id="cd00347">
    <property type="entry name" value="Flavin_utilizing_monoxygenases"/>
    <property type="match status" value="1"/>
</dbReference>
<organism evidence="3 4">
    <name type="scientific">Aerococcus christensenii</name>
    <dbReference type="NCBI Taxonomy" id="87541"/>
    <lineage>
        <taxon>Bacteria</taxon>
        <taxon>Bacillati</taxon>
        <taxon>Bacillota</taxon>
        <taxon>Bacilli</taxon>
        <taxon>Lactobacillales</taxon>
        <taxon>Aerococcaceae</taxon>
        <taxon>Aerococcus</taxon>
    </lineage>
</organism>
<dbReference type="Pfam" id="PF00296">
    <property type="entry name" value="Bac_luciferase"/>
    <property type="match status" value="1"/>
</dbReference>
<sequence>MAENKSRFGILDFIPRDREVDAVEAFKYSVELLKYADQLGLSRYWYAEHHSTPALLGSSPQVVLAYAAAQTHSIKLGTGGVMLDNLSAYQIAENFKVLACLAPGRIEAGVGYSNDKERSDQEKMGGFDFKNTKPYEEVLMELHCYLTDHQPEEERRRPRAMPILFDQDIPMNVLVSSCKHIKYIAENGWGIIFGLFLNPDYEECQKAIALYRQYFVPNATHAGPHVSVAMYAVSSKNKNLIGPLEKGLNAWILAFKRNKRNLYQLLTTEESQYYPFTEEELKELEPYECTKVVGNPRELKRKFNELHIQLDCDEFLVINQLAGYNNRKELIKILSEIDK</sequence>
<reference evidence="3 4" key="1">
    <citation type="submission" date="2016-01" db="EMBL/GenBank/DDBJ databases">
        <authorList>
            <person name="Oliw E.H."/>
        </authorList>
    </citation>
    <scope>NUCLEOTIDE SEQUENCE [LARGE SCALE GENOMIC DNA]</scope>
    <source>
        <strain evidence="3 4">KA00635</strain>
    </source>
</reference>
<dbReference type="PANTHER" id="PTHR30137">
    <property type="entry name" value="LUCIFERASE-LIKE MONOOXYGENASE"/>
    <property type="match status" value="1"/>
</dbReference>
<comment type="caution">
    <text evidence="3">The sequence shown here is derived from an EMBL/GenBank/DDBJ whole genome shotgun (WGS) entry which is preliminary data.</text>
</comment>
<evidence type="ECO:0000313" key="3">
    <source>
        <dbReference type="EMBL" id="KXB37311.1"/>
    </source>
</evidence>
<dbReference type="PATRIC" id="fig|87541.4.peg.578"/>
<comment type="similarity">
    <text evidence="1">To bacterial alkanal monooxygenase alpha and beta chains.</text>
</comment>
<proteinExistence type="predicted"/>
<dbReference type="InterPro" id="IPR019949">
    <property type="entry name" value="CmoO-like"/>
</dbReference>
<dbReference type="InterPro" id="IPR036661">
    <property type="entry name" value="Luciferase-like_sf"/>
</dbReference>
<dbReference type="GO" id="GO:0005829">
    <property type="term" value="C:cytosol"/>
    <property type="evidence" value="ECO:0007669"/>
    <property type="project" value="TreeGrafter"/>
</dbReference>
<feature type="domain" description="Luciferase-like" evidence="2">
    <location>
        <begin position="7"/>
        <end position="213"/>
    </location>
</feature>
<dbReference type="Proteomes" id="UP000070422">
    <property type="component" value="Unassembled WGS sequence"/>
</dbReference>